<dbReference type="Gene3D" id="1.10.10.10">
    <property type="entry name" value="Winged helix-like DNA-binding domain superfamily/Winged helix DNA-binding domain"/>
    <property type="match status" value="1"/>
</dbReference>
<dbReference type="OrthoDB" id="168808at2157"/>
<organism evidence="5 6">
    <name type="scientific">Haloplanus vescus</name>
    <dbReference type="NCBI Taxonomy" id="555874"/>
    <lineage>
        <taxon>Archaea</taxon>
        <taxon>Methanobacteriati</taxon>
        <taxon>Methanobacteriota</taxon>
        <taxon>Stenosarchaea group</taxon>
        <taxon>Halobacteria</taxon>
        <taxon>Halobacteriales</taxon>
        <taxon>Haloferacaceae</taxon>
        <taxon>Haloplanus</taxon>
    </lineage>
</organism>
<dbReference type="Proteomes" id="UP000236755">
    <property type="component" value="Unassembled WGS sequence"/>
</dbReference>
<evidence type="ECO:0008006" key="7">
    <source>
        <dbReference type="Google" id="ProtNLM"/>
    </source>
</evidence>
<feature type="domain" description="HTH bat-type" evidence="3">
    <location>
        <begin position="155"/>
        <end position="206"/>
    </location>
</feature>
<dbReference type="AlphaFoldDB" id="A0A1H3W8F5"/>
<keyword evidence="1" id="KW-0805">Transcription regulation</keyword>
<evidence type="ECO:0000256" key="1">
    <source>
        <dbReference type="ARBA" id="ARBA00023015"/>
    </source>
</evidence>
<evidence type="ECO:0000259" key="4">
    <source>
        <dbReference type="Pfam" id="PF24277"/>
    </source>
</evidence>
<dbReference type="EMBL" id="FNQT01000001">
    <property type="protein sequence ID" value="SDZ83357.1"/>
    <property type="molecule type" value="Genomic_DNA"/>
</dbReference>
<keyword evidence="6" id="KW-1185">Reference proteome</keyword>
<dbReference type="PANTHER" id="PTHR34236:SF1">
    <property type="entry name" value="DIMETHYL SULFOXIDE REDUCTASE TRANSCRIPTIONAL ACTIVATOR"/>
    <property type="match status" value="1"/>
</dbReference>
<dbReference type="InterPro" id="IPR007050">
    <property type="entry name" value="HTH_bacterioopsin"/>
</dbReference>
<gene>
    <name evidence="5" type="ORF">SAMN04488065_0651</name>
</gene>
<evidence type="ECO:0000313" key="5">
    <source>
        <dbReference type="EMBL" id="SDZ83357.1"/>
    </source>
</evidence>
<dbReference type="InterPro" id="IPR036388">
    <property type="entry name" value="WH-like_DNA-bd_sf"/>
</dbReference>
<sequence length="212" mass="23104">MASGLRIDLNVSDPGTCPVARVSGESDTPARSVSRASIPDSEGRIAEEFTVGASATVPESGVSEVASYDSHTVYRFRRSREQPCVCERVETFGYPVSDVHATDGSLAITFHAPDLDAVQAIVSDLRERFGGIELRKLTEVDGDSTDLVFVDRSRLTARQREVVRAAYDMGYFEHPKRSNAGEVASELDVSRATFREHLAAAQRKLLDAILNA</sequence>
<evidence type="ECO:0000259" key="3">
    <source>
        <dbReference type="Pfam" id="PF04967"/>
    </source>
</evidence>
<accession>A0A1H3W8F5</accession>
<feature type="domain" description="DmsR-like N-terminal" evidence="4">
    <location>
        <begin position="1"/>
        <end position="139"/>
    </location>
</feature>
<dbReference type="Pfam" id="PF24277">
    <property type="entry name" value="DmsR_N"/>
    <property type="match status" value="1"/>
</dbReference>
<keyword evidence="2" id="KW-0804">Transcription</keyword>
<evidence type="ECO:0000313" key="6">
    <source>
        <dbReference type="Proteomes" id="UP000236755"/>
    </source>
</evidence>
<dbReference type="Pfam" id="PF04967">
    <property type="entry name" value="HTH_10"/>
    <property type="match status" value="1"/>
</dbReference>
<dbReference type="InterPro" id="IPR056433">
    <property type="entry name" value="DmsR-like_N"/>
</dbReference>
<evidence type="ECO:0000256" key="2">
    <source>
        <dbReference type="ARBA" id="ARBA00023163"/>
    </source>
</evidence>
<dbReference type="STRING" id="555874.SAMN04488065_0651"/>
<proteinExistence type="predicted"/>
<dbReference type="PANTHER" id="PTHR34236">
    <property type="entry name" value="DIMETHYL SULFOXIDE REDUCTASE TRANSCRIPTIONAL ACTIVATOR"/>
    <property type="match status" value="1"/>
</dbReference>
<protein>
    <recommendedName>
        <fullName evidence="7">HTH bat-type domain-containing protein</fullName>
    </recommendedName>
</protein>
<dbReference type="RefSeq" id="WP_092633590.1">
    <property type="nucleotide sequence ID" value="NZ_FNQT01000001.1"/>
</dbReference>
<reference evidence="5 6" key="1">
    <citation type="submission" date="2016-10" db="EMBL/GenBank/DDBJ databases">
        <authorList>
            <person name="de Groot N.N."/>
        </authorList>
    </citation>
    <scope>NUCLEOTIDE SEQUENCE [LARGE SCALE GENOMIC DNA]</scope>
    <source>
        <strain evidence="5 6">CGMCC 1.8712</strain>
    </source>
</reference>
<name>A0A1H3W8F5_9EURY</name>